<evidence type="ECO:0000313" key="3">
    <source>
        <dbReference type="Proteomes" id="UP000813444"/>
    </source>
</evidence>
<feature type="compositionally biased region" description="Polar residues" evidence="1">
    <location>
        <begin position="50"/>
        <end position="70"/>
    </location>
</feature>
<dbReference type="EMBL" id="JAGPNK010000008">
    <property type="protein sequence ID" value="KAH7316776.1"/>
    <property type="molecule type" value="Genomic_DNA"/>
</dbReference>
<proteinExistence type="predicted"/>
<keyword evidence="3" id="KW-1185">Reference proteome</keyword>
<sequence length="70" mass="7638">MFEANVVLAMHVGQEETPQHHGGWHVSASYENLVTALRAAGFEVHVPRHPSTNSSRPPNADLSTDSLFMA</sequence>
<dbReference type="OrthoDB" id="1263307at2759"/>
<dbReference type="SUPFAM" id="SSF53474">
    <property type="entry name" value="alpha/beta-Hydrolases"/>
    <property type="match status" value="1"/>
</dbReference>
<dbReference type="Proteomes" id="UP000813444">
    <property type="component" value="Unassembled WGS sequence"/>
</dbReference>
<evidence type="ECO:0000313" key="2">
    <source>
        <dbReference type="EMBL" id="KAH7316776.1"/>
    </source>
</evidence>
<reference evidence="2" key="1">
    <citation type="journal article" date="2021" name="Nat. Commun.">
        <title>Genetic determinants of endophytism in the Arabidopsis root mycobiome.</title>
        <authorList>
            <person name="Mesny F."/>
            <person name="Miyauchi S."/>
            <person name="Thiergart T."/>
            <person name="Pickel B."/>
            <person name="Atanasova L."/>
            <person name="Karlsson M."/>
            <person name="Huettel B."/>
            <person name="Barry K.W."/>
            <person name="Haridas S."/>
            <person name="Chen C."/>
            <person name="Bauer D."/>
            <person name="Andreopoulos W."/>
            <person name="Pangilinan J."/>
            <person name="LaButti K."/>
            <person name="Riley R."/>
            <person name="Lipzen A."/>
            <person name="Clum A."/>
            <person name="Drula E."/>
            <person name="Henrissat B."/>
            <person name="Kohler A."/>
            <person name="Grigoriev I.V."/>
            <person name="Martin F.M."/>
            <person name="Hacquard S."/>
        </authorList>
    </citation>
    <scope>NUCLEOTIDE SEQUENCE</scope>
    <source>
        <strain evidence="2">MPI-CAGE-CH-0235</strain>
    </source>
</reference>
<comment type="caution">
    <text evidence="2">The sequence shown here is derived from an EMBL/GenBank/DDBJ whole genome shotgun (WGS) entry which is preliminary data.</text>
</comment>
<dbReference type="InterPro" id="IPR029058">
    <property type="entry name" value="AB_hydrolase_fold"/>
</dbReference>
<dbReference type="Gene3D" id="3.40.50.1820">
    <property type="entry name" value="alpha/beta hydrolase"/>
    <property type="match status" value="1"/>
</dbReference>
<dbReference type="AlphaFoldDB" id="A0A8K0SMG7"/>
<feature type="region of interest" description="Disordered" evidence="1">
    <location>
        <begin position="46"/>
        <end position="70"/>
    </location>
</feature>
<protein>
    <submittedName>
        <fullName evidence="2">Uncharacterized protein</fullName>
    </submittedName>
</protein>
<accession>A0A8K0SMG7</accession>
<gene>
    <name evidence="2" type="ORF">B0I35DRAFT_433983</name>
</gene>
<organism evidence="2 3">
    <name type="scientific">Stachybotrys elegans</name>
    <dbReference type="NCBI Taxonomy" id="80388"/>
    <lineage>
        <taxon>Eukaryota</taxon>
        <taxon>Fungi</taxon>
        <taxon>Dikarya</taxon>
        <taxon>Ascomycota</taxon>
        <taxon>Pezizomycotina</taxon>
        <taxon>Sordariomycetes</taxon>
        <taxon>Hypocreomycetidae</taxon>
        <taxon>Hypocreales</taxon>
        <taxon>Stachybotryaceae</taxon>
        <taxon>Stachybotrys</taxon>
    </lineage>
</organism>
<evidence type="ECO:0000256" key="1">
    <source>
        <dbReference type="SAM" id="MobiDB-lite"/>
    </source>
</evidence>
<name>A0A8K0SMG7_9HYPO</name>